<comment type="caution">
    <text evidence="2">The sequence shown here is derived from an EMBL/GenBank/DDBJ whole genome shotgun (WGS) entry which is preliminary data.</text>
</comment>
<dbReference type="EMBL" id="ANOG01000196">
    <property type="protein sequence ID" value="EMI21764.1"/>
    <property type="molecule type" value="Genomic_DNA"/>
</dbReference>
<sequence>MISLSARGQRLDKLLAETLGEPDEDAEAKDDASDAKDDASE</sequence>
<proteinExistence type="predicted"/>
<dbReference type="PATRIC" id="fig|1265738.3.peg.1307"/>
<reference evidence="2 3" key="1">
    <citation type="journal article" date="2013" name="Mar. Genomics">
        <title>Expression of sulfatases in Rhodopirellula baltica and the diversity of sulfatases in the genus Rhodopirellula.</title>
        <authorList>
            <person name="Wegner C.E."/>
            <person name="Richter-Heitmann T."/>
            <person name="Klindworth A."/>
            <person name="Klockow C."/>
            <person name="Richter M."/>
            <person name="Achstetter T."/>
            <person name="Glockner F.O."/>
            <person name="Harder J."/>
        </authorList>
    </citation>
    <scope>NUCLEOTIDE SEQUENCE [LARGE SCALE GENOMIC DNA]</scope>
    <source>
        <strain evidence="2 3">SM1</strain>
    </source>
</reference>
<feature type="compositionally biased region" description="Basic and acidic residues" evidence="1">
    <location>
        <begin position="29"/>
        <end position="41"/>
    </location>
</feature>
<keyword evidence="3" id="KW-1185">Reference proteome</keyword>
<evidence type="ECO:0000313" key="2">
    <source>
        <dbReference type="EMBL" id="EMI21764.1"/>
    </source>
</evidence>
<name>M5S6F3_9BACT</name>
<organism evidence="2 3">
    <name type="scientific">Rhodopirellula maiorica SM1</name>
    <dbReference type="NCBI Taxonomy" id="1265738"/>
    <lineage>
        <taxon>Bacteria</taxon>
        <taxon>Pseudomonadati</taxon>
        <taxon>Planctomycetota</taxon>
        <taxon>Planctomycetia</taxon>
        <taxon>Pirellulales</taxon>
        <taxon>Pirellulaceae</taxon>
        <taxon>Novipirellula</taxon>
    </lineage>
</organism>
<accession>M5S6F3</accession>
<evidence type="ECO:0000313" key="3">
    <source>
        <dbReference type="Proteomes" id="UP000011991"/>
    </source>
</evidence>
<evidence type="ECO:0000256" key="1">
    <source>
        <dbReference type="SAM" id="MobiDB-lite"/>
    </source>
</evidence>
<gene>
    <name evidence="2" type="ORF">RMSM_01319</name>
</gene>
<feature type="region of interest" description="Disordered" evidence="1">
    <location>
        <begin position="16"/>
        <end position="41"/>
    </location>
</feature>
<dbReference type="AlphaFoldDB" id="M5S6F3"/>
<protein>
    <submittedName>
        <fullName evidence="2">Uncharacterized protein</fullName>
    </submittedName>
</protein>
<dbReference type="Proteomes" id="UP000011991">
    <property type="component" value="Unassembled WGS sequence"/>
</dbReference>